<comment type="subcellular location">
    <subcellularLocation>
        <location evidence="1">Cell membrane</location>
        <topology evidence="1">Multi-pass membrane protein</topology>
    </subcellularLocation>
</comment>
<dbReference type="InterPro" id="IPR052157">
    <property type="entry name" value="BCAA_transport_permease"/>
</dbReference>
<evidence type="ECO:0000256" key="6">
    <source>
        <dbReference type="ARBA" id="ARBA00022989"/>
    </source>
</evidence>
<protein>
    <submittedName>
        <fullName evidence="10">ABC-type transporter, integral membrane subunit</fullName>
    </submittedName>
</protein>
<evidence type="ECO:0000256" key="8">
    <source>
        <dbReference type="ARBA" id="ARBA00037998"/>
    </source>
</evidence>
<sequence>MSLVEVVVLGSIIGGIWALVASGFSLVFGVARILNFAHGTYFALGAYVAIVANAALQNVMPEWLSLIFSILFSIFVVGLAGVAIYHVCIRPVRDYEVMVILVTLAIALLFEEILLAIFRDVSVSVPSLVSGVVNVAGIPIPYTRILALVVAVVVILLLDRFISTTRTGKEILATSQDVEAAMLVGIDVERVYRIVMFISAMLAALAGVLYAQIYAVNPQTALRVLIYAFAIVILGGLGSVRGSIIAAFIIGFMQVAVSIALEARWSEIVAMVAIIAILIVRPKGLMGVE</sequence>
<evidence type="ECO:0000256" key="4">
    <source>
        <dbReference type="ARBA" id="ARBA00022692"/>
    </source>
</evidence>
<evidence type="ECO:0000256" key="2">
    <source>
        <dbReference type="ARBA" id="ARBA00022448"/>
    </source>
</evidence>
<keyword evidence="4 9" id="KW-0812">Transmembrane</keyword>
<name>F2KRS1_ARCVS</name>
<keyword evidence="3" id="KW-1003">Cell membrane</keyword>
<feature type="transmembrane region" description="Helical" evidence="9">
    <location>
        <begin position="225"/>
        <end position="253"/>
    </location>
</feature>
<dbReference type="HOGENOM" id="CLU_039929_2_0_2"/>
<dbReference type="Pfam" id="PF02653">
    <property type="entry name" value="BPD_transp_2"/>
    <property type="match status" value="1"/>
</dbReference>
<feature type="transmembrane region" description="Helical" evidence="9">
    <location>
        <begin position="191"/>
        <end position="213"/>
    </location>
</feature>
<feature type="transmembrane region" description="Helical" evidence="9">
    <location>
        <begin position="63"/>
        <end position="85"/>
    </location>
</feature>
<organism evidence="10 11">
    <name type="scientific">Archaeoglobus veneficus (strain DSM 11195 / SNP6)</name>
    <dbReference type="NCBI Taxonomy" id="693661"/>
    <lineage>
        <taxon>Archaea</taxon>
        <taxon>Methanobacteriati</taxon>
        <taxon>Methanobacteriota</taxon>
        <taxon>Archaeoglobi</taxon>
        <taxon>Archaeoglobales</taxon>
        <taxon>Archaeoglobaceae</taxon>
        <taxon>Archaeoglobus</taxon>
    </lineage>
</organism>
<evidence type="ECO:0000313" key="11">
    <source>
        <dbReference type="Proteomes" id="UP000008136"/>
    </source>
</evidence>
<dbReference type="AlphaFoldDB" id="F2KRS1"/>
<keyword evidence="6 9" id="KW-1133">Transmembrane helix</keyword>
<keyword evidence="7 9" id="KW-0472">Membrane</keyword>
<evidence type="ECO:0000256" key="1">
    <source>
        <dbReference type="ARBA" id="ARBA00004651"/>
    </source>
</evidence>
<feature type="transmembrane region" description="Helical" evidence="9">
    <location>
        <begin position="265"/>
        <end position="282"/>
    </location>
</feature>
<dbReference type="GO" id="GO:0006865">
    <property type="term" value="P:amino acid transport"/>
    <property type="evidence" value="ECO:0007669"/>
    <property type="project" value="UniProtKB-KW"/>
</dbReference>
<keyword evidence="2" id="KW-0813">Transport</keyword>
<feature type="transmembrane region" description="Helical" evidence="9">
    <location>
        <begin position="6"/>
        <end position="28"/>
    </location>
</feature>
<dbReference type="STRING" id="693661.Arcve_1942"/>
<dbReference type="GO" id="GO:0022857">
    <property type="term" value="F:transmembrane transporter activity"/>
    <property type="evidence" value="ECO:0007669"/>
    <property type="project" value="InterPro"/>
</dbReference>
<dbReference type="InterPro" id="IPR001851">
    <property type="entry name" value="ABC_transp_permease"/>
</dbReference>
<comment type="similarity">
    <text evidence="8">Belongs to the binding-protein-dependent transport system permease family. LivHM subfamily.</text>
</comment>
<keyword evidence="5" id="KW-0029">Amino-acid transport</keyword>
<keyword evidence="11" id="KW-1185">Reference proteome</keyword>
<feature type="transmembrane region" description="Helical" evidence="9">
    <location>
        <begin position="40"/>
        <end position="57"/>
    </location>
</feature>
<dbReference type="CDD" id="cd06582">
    <property type="entry name" value="TM_PBP1_LivH_like"/>
    <property type="match status" value="1"/>
</dbReference>
<evidence type="ECO:0000313" key="10">
    <source>
        <dbReference type="EMBL" id="AEA47935.1"/>
    </source>
</evidence>
<proteinExistence type="inferred from homology"/>
<reference evidence="10 11" key="1">
    <citation type="submission" date="2011-03" db="EMBL/GenBank/DDBJ databases">
        <title>The complete genome of Archaeoglobus veneficus SNP6.</title>
        <authorList>
            <consortium name="US DOE Joint Genome Institute (JGI-PGF)"/>
            <person name="Lucas S."/>
            <person name="Copeland A."/>
            <person name="Lapidus A."/>
            <person name="Bruce D."/>
            <person name="Goodwin L."/>
            <person name="Pitluck S."/>
            <person name="Kyrpides N."/>
            <person name="Mavromatis K."/>
            <person name="Pagani I."/>
            <person name="Ivanova N."/>
            <person name="Mikhailova N."/>
            <person name="Lu M."/>
            <person name="Detter J.C."/>
            <person name="Tapia R."/>
            <person name="Han C."/>
            <person name="Land M."/>
            <person name="Hauser L."/>
            <person name="Markowitz V."/>
            <person name="Cheng J.-F."/>
            <person name="Hugenholtz P."/>
            <person name="Woyke T."/>
            <person name="Wu D."/>
            <person name="Spring S."/>
            <person name="Brambilla E."/>
            <person name="Klenk H.-P."/>
            <person name="Eisen J.A."/>
        </authorList>
    </citation>
    <scope>NUCLEOTIDE SEQUENCE [LARGE SCALE GENOMIC DNA]</scope>
    <source>
        <strain>SNP6</strain>
    </source>
</reference>
<feature type="transmembrane region" description="Helical" evidence="9">
    <location>
        <begin position="97"/>
        <end position="118"/>
    </location>
</feature>
<dbReference type="KEGG" id="ave:Arcve_1942"/>
<dbReference type="Proteomes" id="UP000008136">
    <property type="component" value="Chromosome"/>
</dbReference>
<feature type="transmembrane region" description="Helical" evidence="9">
    <location>
        <begin position="138"/>
        <end position="158"/>
    </location>
</feature>
<evidence type="ECO:0000256" key="5">
    <source>
        <dbReference type="ARBA" id="ARBA00022970"/>
    </source>
</evidence>
<dbReference type="RefSeq" id="WP_013684589.1">
    <property type="nucleotide sequence ID" value="NC_015320.1"/>
</dbReference>
<evidence type="ECO:0000256" key="3">
    <source>
        <dbReference type="ARBA" id="ARBA00022475"/>
    </source>
</evidence>
<dbReference type="EMBL" id="CP002588">
    <property type="protein sequence ID" value="AEA47935.1"/>
    <property type="molecule type" value="Genomic_DNA"/>
</dbReference>
<dbReference type="PANTHER" id="PTHR11795">
    <property type="entry name" value="BRANCHED-CHAIN AMINO ACID TRANSPORT SYSTEM PERMEASE PROTEIN LIVH"/>
    <property type="match status" value="1"/>
</dbReference>
<dbReference type="GO" id="GO:0005886">
    <property type="term" value="C:plasma membrane"/>
    <property type="evidence" value="ECO:0007669"/>
    <property type="project" value="UniProtKB-SubCell"/>
</dbReference>
<dbReference type="eggNOG" id="arCOG01270">
    <property type="taxonomic scope" value="Archaea"/>
</dbReference>
<dbReference type="OrthoDB" id="43815at2157"/>
<evidence type="ECO:0000256" key="9">
    <source>
        <dbReference type="SAM" id="Phobius"/>
    </source>
</evidence>
<gene>
    <name evidence="10" type="ordered locus">Arcve_1942</name>
</gene>
<dbReference type="PANTHER" id="PTHR11795:SF445">
    <property type="entry name" value="AMINO ACID ABC TRANSPORTER PERMEASE PROTEIN"/>
    <property type="match status" value="1"/>
</dbReference>
<dbReference type="GeneID" id="10395074"/>
<evidence type="ECO:0000256" key="7">
    <source>
        <dbReference type="ARBA" id="ARBA00023136"/>
    </source>
</evidence>
<accession>F2KRS1</accession>